<proteinExistence type="predicted"/>
<feature type="region of interest" description="Disordered" evidence="1">
    <location>
        <begin position="1"/>
        <end position="35"/>
    </location>
</feature>
<accession>A0A9W7E9S4</accession>
<organism evidence="2 3">
    <name type="scientific">Triparma laevis f. longispina</name>
    <dbReference type="NCBI Taxonomy" id="1714387"/>
    <lineage>
        <taxon>Eukaryota</taxon>
        <taxon>Sar</taxon>
        <taxon>Stramenopiles</taxon>
        <taxon>Ochrophyta</taxon>
        <taxon>Bolidophyceae</taxon>
        <taxon>Parmales</taxon>
        <taxon>Triparmaceae</taxon>
        <taxon>Triparma</taxon>
    </lineage>
</organism>
<dbReference type="Proteomes" id="UP001165122">
    <property type="component" value="Unassembled WGS sequence"/>
</dbReference>
<gene>
    <name evidence="2" type="ORF">TrLO_g10946</name>
</gene>
<dbReference type="EMBL" id="BRXW01000628">
    <property type="protein sequence ID" value="GMH70743.1"/>
    <property type="molecule type" value="Genomic_DNA"/>
</dbReference>
<reference evidence="3" key="1">
    <citation type="journal article" date="2023" name="Commun. Biol.">
        <title>Genome analysis of Parmales, the sister group of diatoms, reveals the evolutionary specialization of diatoms from phago-mixotrophs to photoautotrophs.</title>
        <authorList>
            <person name="Ban H."/>
            <person name="Sato S."/>
            <person name="Yoshikawa S."/>
            <person name="Yamada K."/>
            <person name="Nakamura Y."/>
            <person name="Ichinomiya M."/>
            <person name="Sato N."/>
            <person name="Blanc-Mathieu R."/>
            <person name="Endo H."/>
            <person name="Kuwata A."/>
            <person name="Ogata H."/>
        </authorList>
    </citation>
    <scope>NUCLEOTIDE SEQUENCE [LARGE SCALE GENOMIC DNA]</scope>
    <source>
        <strain evidence="3">NIES 3700</strain>
    </source>
</reference>
<feature type="compositionally biased region" description="Basic and acidic residues" evidence="1">
    <location>
        <begin position="13"/>
        <end position="32"/>
    </location>
</feature>
<evidence type="ECO:0000313" key="2">
    <source>
        <dbReference type="EMBL" id="GMH70743.1"/>
    </source>
</evidence>
<name>A0A9W7E9S4_9STRA</name>
<dbReference type="AlphaFoldDB" id="A0A9W7E9S4"/>
<protein>
    <submittedName>
        <fullName evidence="2">Uncharacterized protein</fullName>
    </submittedName>
</protein>
<evidence type="ECO:0000313" key="3">
    <source>
        <dbReference type="Proteomes" id="UP001165122"/>
    </source>
</evidence>
<comment type="caution">
    <text evidence="2">The sequence shown here is derived from an EMBL/GenBank/DDBJ whole genome shotgun (WGS) entry which is preliminary data.</text>
</comment>
<sequence>MSEMKHSTVLNVDGKDISNDEAKSAARKERLKQPIAQASIEGEIQAIKAIVGDNPKAPFEKERESKMKSFQLSFDRPLLVKFFIQTFPDDATTDSQTLAAYAKEKDAPQLTIDMLELLTVDEMKACDDTEANIQAAATTLQTKMFGELEAADIDAAQATFDQLKVYCDDQAKRLGDLTLSS</sequence>
<keyword evidence="3" id="KW-1185">Reference proteome</keyword>
<evidence type="ECO:0000256" key="1">
    <source>
        <dbReference type="SAM" id="MobiDB-lite"/>
    </source>
</evidence>